<dbReference type="EMBL" id="QYYA01000072">
    <property type="protein sequence ID" value="RJG14481.1"/>
    <property type="molecule type" value="Genomic_DNA"/>
</dbReference>
<protein>
    <submittedName>
        <fullName evidence="1">Uncharacterized protein</fullName>
    </submittedName>
</protein>
<sequence>MIPANPKIHHNLSIQLGSSAITPSSTARNLGVVLDDQLNFTRHVASTTRSCRFILYNIRKIRPFLSEKATQVLVQALVLSKLDYCNALLAGLPACTTKPLQMVQNAAARVVFNEPKRAHVTPLFIRLHWLPVVARIKFKAMLLAYKTTTGSAPSYLHSLIQPYVPARSLRSANKQRLVVPSQKGK</sequence>
<comment type="caution">
    <text evidence="1">The sequence shown here is derived from an EMBL/GenBank/DDBJ whole genome shotgun (WGS) entry which is preliminary data.</text>
</comment>
<dbReference type="AlphaFoldDB" id="A0A418XPY1"/>
<organism evidence="1 2">
    <name type="scientific">Alcanivorax profundi</name>
    <dbReference type="NCBI Taxonomy" id="2338368"/>
    <lineage>
        <taxon>Bacteria</taxon>
        <taxon>Pseudomonadati</taxon>
        <taxon>Pseudomonadota</taxon>
        <taxon>Gammaproteobacteria</taxon>
        <taxon>Oceanospirillales</taxon>
        <taxon>Alcanivoracaceae</taxon>
        <taxon>Alcanivorax</taxon>
    </lineage>
</organism>
<gene>
    <name evidence="1" type="ORF">D4A39_16915</name>
</gene>
<keyword evidence="2" id="KW-1185">Reference proteome</keyword>
<accession>A0A418XPY1</accession>
<name>A0A418XPY1_9GAMM</name>
<evidence type="ECO:0000313" key="2">
    <source>
        <dbReference type="Proteomes" id="UP000283734"/>
    </source>
</evidence>
<evidence type="ECO:0000313" key="1">
    <source>
        <dbReference type="EMBL" id="RJG14481.1"/>
    </source>
</evidence>
<dbReference type="PANTHER" id="PTHR33332">
    <property type="entry name" value="REVERSE TRANSCRIPTASE DOMAIN-CONTAINING PROTEIN"/>
    <property type="match status" value="1"/>
</dbReference>
<dbReference type="Proteomes" id="UP000283734">
    <property type="component" value="Unassembled WGS sequence"/>
</dbReference>
<proteinExistence type="predicted"/>
<feature type="non-terminal residue" evidence="1">
    <location>
        <position position="185"/>
    </location>
</feature>
<reference evidence="1 2" key="1">
    <citation type="submission" date="2018-09" db="EMBL/GenBank/DDBJ databases">
        <title>Alcanivorax profundi sp. nov., isolated from 1000 m-depth seawater of the Mariana Trench.</title>
        <authorList>
            <person name="Liu J."/>
        </authorList>
    </citation>
    <scope>NUCLEOTIDE SEQUENCE [LARGE SCALE GENOMIC DNA]</scope>
    <source>
        <strain evidence="1 2">MTEO17</strain>
    </source>
</reference>